<evidence type="ECO:0000256" key="2">
    <source>
        <dbReference type="ARBA" id="ARBA00007677"/>
    </source>
</evidence>
<evidence type="ECO:0000313" key="7">
    <source>
        <dbReference type="EMBL" id="CAK7899299.1"/>
    </source>
</evidence>
<keyword evidence="6" id="KW-0472">Membrane</keyword>
<keyword evidence="5" id="KW-0735">Signal-anchor</keyword>
<gene>
    <name evidence="7" type="primary">KTR5</name>
    <name evidence="7" type="ORF">CAAN4_C02080</name>
</gene>
<reference evidence="7 8" key="1">
    <citation type="submission" date="2024-01" db="EMBL/GenBank/DDBJ databases">
        <authorList>
            <consortium name="Genoscope - CEA"/>
            <person name="William W."/>
        </authorList>
    </citation>
    <scope>NUCLEOTIDE SEQUENCE [LARGE SCALE GENOMIC DNA]</scope>
    <source>
        <strain evidence="7 8">29B2s-10</strain>
    </source>
</reference>
<dbReference type="InterPro" id="IPR002685">
    <property type="entry name" value="Glyco_trans_15"/>
</dbReference>
<keyword evidence="4" id="KW-0808">Transferase</keyword>
<accession>A0ABP0E8Q3</accession>
<protein>
    <submittedName>
        <fullName evidence="7">Probable mannosyltransferase Ktr5p</fullName>
    </submittedName>
</protein>
<dbReference type="PANTHER" id="PTHR31121:SF2">
    <property type="entry name" value="MANNOSYLTRANSFERASE KTR5-RELATED"/>
    <property type="match status" value="1"/>
</dbReference>
<feature type="transmembrane region" description="Helical" evidence="6">
    <location>
        <begin position="65"/>
        <end position="86"/>
    </location>
</feature>
<comment type="subcellular location">
    <subcellularLocation>
        <location evidence="1">Membrane</location>
        <topology evidence="1">Single-pass type II membrane protein</topology>
    </subcellularLocation>
</comment>
<evidence type="ECO:0000256" key="3">
    <source>
        <dbReference type="ARBA" id="ARBA00022676"/>
    </source>
</evidence>
<keyword evidence="6" id="KW-1133">Transmembrane helix</keyword>
<evidence type="ECO:0000313" key="8">
    <source>
        <dbReference type="Proteomes" id="UP001497600"/>
    </source>
</evidence>
<proteinExistence type="inferred from homology"/>
<dbReference type="EMBL" id="OZ004255">
    <property type="protein sequence ID" value="CAK7899299.1"/>
    <property type="molecule type" value="Genomic_DNA"/>
</dbReference>
<sequence length="581" mass="68282">MTNQVRQSLSYDASLAEHGLEPFESSGSDVEKTSSKSIRSRTRGFGKKIGTYGGVKLRIFRKVSLRVWLIVAVINIAITTIITTTIQVSKSKPMDLASMHPDDIPLSYTSLASKKDAPFVEGCQIPDTTQPRADAAFVVLVRNSELDDVIKSMNSLERHFNQWFHYPWVFLNDEPFSDEFKETVKQYTSSEIEFGLVPQKEWNFPNEVDPLEFYESIESQGDRGILYGNLVSYHKMCRFYSGYFYKHELVKKREWYWRVEPNVEFFCDITYDPFIEMEKHNKKYGFNVLNNEFYYTVPGLFRETKKYINEKNIQLGSLWKLFIHDSKYTYGKNKSKYDGLTNKQQVASEASKNMILEKFLELRNKKDSEVEDFDSEIMDKLFEGVDKKPELYEDRIDQEEYNLCHFWSNFEIARTDLFTNPVYEEYFQHLEKSGGFYKERWGDAPVHSLGVGMMLNLEDIHYFRDIGYRHTTIQHCPKNHPNQLPYVPSETFVNKLTPKQERYWLNFDTPGTAGSGCRCRCPWLAPDVEFRKPRTKKWRELTRDSYTPRELIDVDFWEDEARKKIQINLDSGKKLGKDSGF</sequence>
<keyword evidence="8" id="KW-1185">Reference proteome</keyword>
<evidence type="ECO:0000256" key="5">
    <source>
        <dbReference type="ARBA" id="ARBA00022968"/>
    </source>
</evidence>
<dbReference type="Gene3D" id="3.90.550.10">
    <property type="entry name" value="Spore Coat Polysaccharide Biosynthesis Protein SpsA, Chain A"/>
    <property type="match status" value="1"/>
</dbReference>
<dbReference type="Proteomes" id="UP001497600">
    <property type="component" value="Chromosome C"/>
</dbReference>
<dbReference type="GO" id="GO:0016757">
    <property type="term" value="F:glycosyltransferase activity"/>
    <property type="evidence" value="ECO:0007669"/>
    <property type="project" value="UniProtKB-KW"/>
</dbReference>
<evidence type="ECO:0000256" key="6">
    <source>
        <dbReference type="SAM" id="Phobius"/>
    </source>
</evidence>
<keyword evidence="3 7" id="KW-0328">Glycosyltransferase</keyword>
<name>A0ABP0E8Q3_9ASCO</name>
<comment type="similarity">
    <text evidence="2">Belongs to the glycosyltransferase 15 family.</text>
</comment>
<organism evidence="7 8">
    <name type="scientific">[Candida] anglica</name>
    <dbReference type="NCBI Taxonomy" id="148631"/>
    <lineage>
        <taxon>Eukaryota</taxon>
        <taxon>Fungi</taxon>
        <taxon>Dikarya</taxon>
        <taxon>Ascomycota</taxon>
        <taxon>Saccharomycotina</taxon>
        <taxon>Pichiomycetes</taxon>
        <taxon>Debaryomycetaceae</taxon>
        <taxon>Kurtzmaniella</taxon>
    </lineage>
</organism>
<dbReference type="InterPro" id="IPR029044">
    <property type="entry name" value="Nucleotide-diphossugar_trans"/>
</dbReference>
<evidence type="ECO:0000256" key="1">
    <source>
        <dbReference type="ARBA" id="ARBA00004606"/>
    </source>
</evidence>
<dbReference type="PANTHER" id="PTHR31121">
    <property type="entry name" value="ALPHA-1,2 MANNOSYLTRANSFERASE KTR1"/>
    <property type="match status" value="1"/>
</dbReference>
<evidence type="ECO:0000256" key="4">
    <source>
        <dbReference type="ARBA" id="ARBA00022679"/>
    </source>
</evidence>
<dbReference type="SUPFAM" id="SSF53448">
    <property type="entry name" value="Nucleotide-diphospho-sugar transferases"/>
    <property type="match status" value="1"/>
</dbReference>
<dbReference type="Pfam" id="PF01793">
    <property type="entry name" value="Glyco_transf_15"/>
    <property type="match status" value="2"/>
</dbReference>
<keyword evidence="6" id="KW-0812">Transmembrane</keyword>